<accession>A0A0C3Q419</accession>
<dbReference type="InterPro" id="IPR027417">
    <property type="entry name" value="P-loop_NTPase"/>
</dbReference>
<evidence type="ECO:0000259" key="2">
    <source>
        <dbReference type="Pfam" id="PF24883"/>
    </source>
</evidence>
<reference evidence="3 4" key="1">
    <citation type="submission" date="2014-04" db="EMBL/GenBank/DDBJ databases">
        <authorList>
            <consortium name="DOE Joint Genome Institute"/>
            <person name="Kuo A."/>
            <person name="Girlanda M."/>
            <person name="Perotto S."/>
            <person name="Kohler A."/>
            <person name="Nagy L.G."/>
            <person name="Floudas D."/>
            <person name="Copeland A."/>
            <person name="Barry K.W."/>
            <person name="Cichocki N."/>
            <person name="Veneault-Fourrey C."/>
            <person name="LaButti K."/>
            <person name="Lindquist E.A."/>
            <person name="Lipzen A."/>
            <person name="Lundell T."/>
            <person name="Morin E."/>
            <person name="Murat C."/>
            <person name="Sun H."/>
            <person name="Tunlid A."/>
            <person name="Henrissat B."/>
            <person name="Grigoriev I.V."/>
            <person name="Hibbett D.S."/>
            <person name="Martin F."/>
            <person name="Nordberg H.P."/>
            <person name="Cantor M.N."/>
            <person name="Hua S.X."/>
        </authorList>
    </citation>
    <scope>NUCLEOTIDE SEQUENCE [LARGE SCALE GENOMIC DNA]</scope>
    <source>
        <strain evidence="3 4">MUT 4182</strain>
    </source>
</reference>
<keyword evidence="1" id="KW-0677">Repeat</keyword>
<feature type="domain" description="Nephrocystin 3-like N-terminal" evidence="2">
    <location>
        <begin position="11"/>
        <end position="58"/>
    </location>
</feature>
<dbReference type="Gene3D" id="3.40.50.300">
    <property type="entry name" value="P-loop containing nucleotide triphosphate hydrolases"/>
    <property type="match status" value="1"/>
</dbReference>
<feature type="non-terminal residue" evidence="3">
    <location>
        <position position="1"/>
    </location>
</feature>
<reference evidence="4" key="2">
    <citation type="submission" date="2015-01" db="EMBL/GenBank/DDBJ databases">
        <title>Evolutionary Origins and Diversification of the Mycorrhizal Mutualists.</title>
        <authorList>
            <consortium name="DOE Joint Genome Institute"/>
            <consortium name="Mycorrhizal Genomics Consortium"/>
            <person name="Kohler A."/>
            <person name="Kuo A."/>
            <person name="Nagy L.G."/>
            <person name="Floudas D."/>
            <person name="Copeland A."/>
            <person name="Barry K.W."/>
            <person name="Cichocki N."/>
            <person name="Veneault-Fourrey C."/>
            <person name="LaButti K."/>
            <person name="Lindquist E.A."/>
            <person name="Lipzen A."/>
            <person name="Lundell T."/>
            <person name="Morin E."/>
            <person name="Murat C."/>
            <person name="Riley R."/>
            <person name="Ohm R."/>
            <person name="Sun H."/>
            <person name="Tunlid A."/>
            <person name="Henrissat B."/>
            <person name="Grigoriev I.V."/>
            <person name="Hibbett D.S."/>
            <person name="Martin F."/>
        </authorList>
    </citation>
    <scope>NUCLEOTIDE SEQUENCE [LARGE SCALE GENOMIC DNA]</scope>
    <source>
        <strain evidence="4">MUT 4182</strain>
    </source>
</reference>
<dbReference type="EMBL" id="KN823379">
    <property type="protein sequence ID" value="KIO17479.1"/>
    <property type="molecule type" value="Genomic_DNA"/>
</dbReference>
<sequence>CFPGTRLEILKEIDEWIRDASSPNPVLWISGMAGRGKSTIASTVVHNWKCRASCAIFHF</sequence>
<evidence type="ECO:0000313" key="4">
    <source>
        <dbReference type="Proteomes" id="UP000054248"/>
    </source>
</evidence>
<evidence type="ECO:0000313" key="3">
    <source>
        <dbReference type="EMBL" id="KIO17479.1"/>
    </source>
</evidence>
<name>A0A0C3Q419_9AGAM</name>
<dbReference type="SUPFAM" id="SSF52540">
    <property type="entry name" value="P-loop containing nucleoside triphosphate hydrolases"/>
    <property type="match status" value="1"/>
</dbReference>
<dbReference type="Pfam" id="PF24883">
    <property type="entry name" value="NPHP3_N"/>
    <property type="match status" value="1"/>
</dbReference>
<dbReference type="OrthoDB" id="3027122at2759"/>
<organism evidence="3 4">
    <name type="scientific">Tulasnella calospora MUT 4182</name>
    <dbReference type="NCBI Taxonomy" id="1051891"/>
    <lineage>
        <taxon>Eukaryota</taxon>
        <taxon>Fungi</taxon>
        <taxon>Dikarya</taxon>
        <taxon>Basidiomycota</taxon>
        <taxon>Agaricomycotina</taxon>
        <taxon>Agaricomycetes</taxon>
        <taxon>Cantharellales</taxon>
        <taxon>Tulasnellaceae</taxon>
        <taxon>Tulasnella</taxon>
    </lineage>
</organism>
<keyword evidence="4" id="KW-1185">Reference proteome</keyword>
<feature type="non-terminal residue" evidence="3">
    <location>
        <position position="59"/>
    </location>
</feature>
<dbReference type="HOGENOM" id="CLU_000288_6_17_1"/>
<dbReference type="InterPro" id="IPR056884">
    <property type="entry name" value="NPHP3-like_N"/>
</dbReference>
<dbReference type="AlphaFoldDB" id="A0A0C3Q419"/>
<proteinExistence type="predicted"/>
<gene>
    <name evidence="3" type="ORF">M407DRAFT_41477</name>
</gene>
<protein>
    <recommendedName>
        <fullName evidence="2">Nephrocystin 3-like N-terminal domain-containing protein</fullName>
    </recommendedName>
</protein>
<dbReference type="Proteomes" id="UP000054248">
    <property type="component" value="Unassembled WGS sequence"/>
</dbReference>
<evidence type="ECO:0000256" key="1">
    <source>
        <dbReference type="ARBA" id="ARBA00022737"/>
    </source>
</evidence>